<feature type="region of interest" description="Disordered" evidence="1">
    <location>
        <begin position="1"/>
        <end position="50"/>
    </location>
</feature>
<keyword evidence="2" id="KW-0472">Membrane</keyword>
<dbReference type="OrthoDB" id="8300214at2759"/>
<evidence type="ECO:0000313" key="3">
    <source>
        <dbReference type="EMBL" id="KZO93325.1"/>
    </source>
</evidence>
<reference evidence="3 4" key="1">
    <citation type="journal article" date="2016" name="Mol. Biol. Evol.">
        <title>Comparative Genomics of Early-Diverging Mushroom-Forming Fungi Provides Insights into the Origins of Lignocellulose Decay Capabilities.</title>
        <authorList>
            <person name="Nagy L.G."/>
            <person name="Riley R."/>
            <person name="Tritt A."/>
            <person name="Adam C."/>
            <person name="Daum C."/>
            <person name="Floudas D."/>
            <person name="Sun H."/>
            <person name="Yadav J.S."/>
            <person name="Pangilinan J."/>
            <person name="Larsson K.H."/>
            <person name="Matsuura K."/>
            <person name="Barry K."/>
            <person name="Labutti K."/>
            <person name="Kuo R."/>
            <person name="Ohm R.A."/>
            <person name="Bhattacharya S.S."/>
            <person name="Shirouzu T."/>
            <person name="Yoshinaga Y."/>
            <person name="Martin F.M."/>
            <person name="Grigoriev I.V."/>
            <person name="Hibbett D.S."/>
        </authorList>
    </citation>
    <scope>NUCLEOTIDE SEQUENCE [LARGE SCALE GENOMIC DNA]</scope>
    <source>
        <strain evidence="3 4">TUFC12733</strain>
    </source>
</reference>
<organism evidence="3 4">
    <name type="scientific">Calocera viscosa (strain TUFC12733)</name>
    <dbReference type="NCBI Taxonomy" id="1330018"/>
    <lineage>
        <taxon>Eukaryota</taxon>
        <taxon>Fungi</taxon>
        <taxon>Dikarya</taxon>
        <taxon>Basidiomycota</taxon>
        <taxon>Agaricomycotina</taxon>
        <taxon>Dacrymycetes</taxon>
        <taxon>Dacrymycetales</taxon>
        <taxon>Dacrymycetaceae</taxon>
        <taxon>Calocera</taxon>
    </lineage>
</organism>
<keyword evidence="2" id="KW-0812">Transmembrane</keyword>
<sequence>MFSRQPKSKSSQYAALSLHADGEGEGSPLTSSEKALDDGEGGSPLNPTAELQQPKSLFLPKLLLYASLALALLSAANLLLLPATLSQYLAYPLSEEELAALPFPDTRLGLDRAGKMLPPAQVYWRAWPERIVRVSRKLKNAVYGNGVWDSTIMRFPVPPEGSNACAISWLPPAEFSARVKDLETKGDITEVEVWSIIAPSHSSPDLTGSLEEMDYDDISYNTLPVRGELLGTLDLTSTPNATTVEFACPAMSENLVVELRCQRVACHIAFMQIDMNPKFGTWCPQESVLAAEKKCRV</sequence>
<evidence type="ECO:0000313" key="4">
    <source>
        <dbReference type="Proteomes" id="UP000076738"/>
    </source>
</evidence>
<evidence type="ECO:0008006" key="5">
    <source>
        <dbReference type="Google" id="ProtNLM"/>
    </source>
</evidence>
<evidence type="ECO:0000256" key="1">
    <source>
        <dbReference type="SAM" id="MobiDB-lite"/>
    </source>
</evidence>
<name>A0A167J7W7_CALVF</name>
<dbReference type="AlphaFoldDB" id="A0A167J7W7"/>
<keyword evidence="4" id="KW-1185">Reference proteome</keyword>
<dbReference type="EMBL" id="KV417302">
    <property type="protein sequence ID" value="KZO93325.1"/>
    <property type="molecule type" value="Genomic_DNA"/>
</dbReference>
<proteinExistence type="predicted"/>
<accession>A0A167J7W7</accession>
<evidence type="ECO:0000256" key="2">
    <source>
        <dbReference type="SAM" id="Phobius"/>
    </source>
</evidence>
<dbReference type="Proteomes" id="UP000076738">
    <property type="component" value="Unassembled WGS sequence"/>
</dbReference>
<protein>
    <recommendedName>
        <fullName evidence="5">Ubiquitin 3 binding protein But2 C-terminal domain-containing protein</fullName>
    </recommendedName>
</protein>
<keyword evidence="2" id="KW-1133">Transmembrane helix</keyword>
<feature type="transmembrane region" description="Helical" evidence="2">
    <location>
        <begin position="62"/>
        <end position="85"/>
    </location>
</feature>
<dbReference type="STRING" id="1330018.A0A167J7W7"/>
<gene>
    <name evidence="3" type="ORF">CALVIDRAFT_529525</name>
</gene>